<keyword evidence="2" id="KW-1185">Reference proteome</keyword>
<name>D2VMD3_NAEGR</name>
<dbReference type="SUPFAM" id="SSF48452">
    <property type="entry name" value="TPR-like"/>
    <property type="match status" value="1"/>
</dbReference>
<dbReference type="Gene3D" id="1.25.40.10">
    <property type="entry name" value="Tetratricopeptide repeat domain"/>
    <property type="match status" value="1"/>
</dbReference>
<dbReference type="InParanoid" id="D2VMD3"/>
<dbReference type="EMBL" id="GG738882">
    <property type="protein sequence ID" value="EFC41967.1"/>
    <property type="molecule type" value="Genomic_DNA"/>
</dbReference>
<evidence type="ECO:0000313" key="1">
    <source>
        <dbReference type="EMBL" id="EFC41967.1"/>
    </source>
</evidence>
<dbReference type="RefSeq" id="XP_002674711.1">
    <property type="nucleotide sequence ID" value="XM_002674665.1"/>
</dbReference>
<reference evidence="1 2" key="1">
    <citation type="journal article" date="2010" name="Cell">
        <title>The genome of Naegleria gruberi illuminates early eukaryotic versatility.</title>
        <authorList>
            <person name="Fritz-Laylin L.K."/>
            <person name="Prochnik S.E."/>
            <person name="Ginger M.L."/>
            <person name="Dacks J.B."/>
            <person name="Carpenter M.L."/>
            <person name="Field M.C."/>
            <person name="Kuo A."/>
            <person name="Paredez A."/>
            <person name="Chapman J."/>
            <person name="Pham J."/>
            <person name="Shu S."/>
            <person name="Neupane R."/>
            <person name="Cipriano M."/>
            <person name="Mancuso J."/>
            <person name="Tu H."/>
            <person name="Salamov A."/>
            <person name="Lindquist E."/>
            <person name="Shapiro H."/>
            <person name="Lucas S."/>
            <person name="Grigoriev I.V."/>
            <person name="Cande W.Z."/>
            <person name="Fulton C."/>
            <person name="Rokhsar D.S."/>
            <person name="Dawson S.C."/>
        </authorList>
    </citation>
    <scope>NUCLEOTIDE SEQUENCE [LARGE SCALE GENOMIC DNA]</scope>
    <source>
        <strain evidence="1 2">NEG-M</strain>
    </source>
</reference>
<gene>
    <name evidence="1" type="ORF">NAEGRDRAFT_80527</name>
</gene>
<dbReference type="InterPro" id="IPR011990">
    <property type="entry name" value="TPR-like_helical_dom_sf"/>
</dbReference>
<dbReference type="VEuPathDB" id="AmoebaDB:NAEGRDRAFT_80527"/>
<organism evidence="2">
    <name type="scientific">Naegleria gruberi</name>
    <name type="common">Amoeba</name>
    <dbReference type="NCBI Taxonomy" id="5762"/>
    <lineage>
        <taxon>Eukaryota</taxon>
        <taxon>Discoba</taxon>
        <taxon>Heterolobosea</taxon>
        <taxon>Tetramitia</taxon>
        <taxon>Eutetramitia</taxon>
        <taxon>Vahlkampfiidae</taxon>
        <taxon>Naegleria</taxon>
    </lineage>
</organism>
<accession>D2VMD3</accession>
<dbReference type="Proteomes" id="UP000006671">
    <property type="component" value="Unassembled WGS sequence"/>
</dbReference>
<proteinExistence type="predicted"/>
<evidence type="ECO:0000313" key="2">
    <source>
        <dbReference type="Proteomes" id="UP000006671"/>
    </source>
</evidence>
<sequence length="454" mass="53352">MHLYGTDEENQVVTDGLYQKRLRNSYMVPYLWSCFQNHAKRIPSVAIMEEILAQFYFYVSNTKKILTKERKEKPKEFFVLNFFQHLATNEDKFEEILKMESKDMNNTELYIKNVFNTMFGNKGVFNVKEGESSNELKKYSVYFNKFQGFYMLFNEKFDTAKTIFQNVLNIHAHDFTAFNNKALVDMAFSKLDANGESKKYLSDAKSGLMQAINNDPFYVSALVNLANIYEFEGETHKATENYDKACKYSRIDRQKFNSHLNRAIFKAQQCSFDEAHSDINELLAIFTQSPIIHATKQLIKWMQLRSIPTSASDFVKLENEILEEFMHLEKVKYLQNNIPFQLYKVLFYFHKQILKKDSLKLLKDIFPNKVEPKVLFCSTIVNRFSLQYFENGEIQTIPLFRNEILDLLNELELCPLEKRPEFSVNDLVQLSRGDYPSLTLKIKNLTNLLLGINY</sequence>
<dbReference type="GeneID" id="8862663"/>
<dbReference type="KEGG" id="ngr:NAEGRDRAFT_80527"/>
<protein>
    <submittedName>
        <fullName evidence="1">TPR repeat domain-containing protein</fullName>
    </submittedName>
</protein>
<dbReference type="AlphaFoldDB" id="D2VMD3"/>